<accession>A0A1C5GVV1</accession>
<evidence type="ECO:0000259" key="8">
    <source>
        <dbReference type="PROSITE" id="PS50928"/>
    </source>
</evidence>
<comment type="subcellular location">
    <subcellularLocation>
        <location evidence="1 7">Cell membrane</location>
        <topology evidence="1 7">Multi-pass membrane protein</topology>
    </subcellularLocation>
</comment>
<gene>
    <name evidence="9" type="ORF">GA0070614_0440</name>
</gene>
<dbReference type="Pfam" id="PF00528">
    <property type="entry name" value="BPD_transp_1"/>
    <property type="match status" value="1"/>
</dbReference>
<feature type="domain" description="ABC transmembrane type-1" evidence="8">
    <location>
        <begin position="70"/>
        <end position="261"/>
    </location>
</feature>
<proteinExistence type="inferred from homology"/>
<dbReference type="InterPro" id="IPR035906">
    <property type="entry name" value="MetI-like_sf"/>
</dbReference>
<evidence type="ECO:0000256" key="3">
    <source>
        <dbReference type="ARBA" id="ARBA00022475"/>
    </source>
</evidence>
<keyword evidence="6 7" id="KW-0472">Membrane</keyword>
<sequence>MLTRHRLFRTAAGIFLMSFAVIQLVPFYVALTTALKPKSDLSSQWMPPTGQIYLDNFRTALEQGGILRAIGNSIAVTSVSTVLVCLLGALAAYPLARRGTWVNRAVMVLMIGSIMVPPLSVLVPLYSMMNQLGGVNTYWGIILILVTGQLPLSVFLYTAFIRTVPTALEEAARVDGADTFRVFFRIVLPLLKPVTATVAILTGVFIWNDYQMSVYMLTTDEVRTIAPAIGAFFSQQSSNLGAAAAAALMAMAPILLAYLVLQRHFIKGMIAGAEK</sequence>
<comment type="similarity">
    <text evidence="7">Belongs to the binding-protein-dependent transport system permease family.</text>
</comment>
<evidence type="ECO:0000256" key="5">
    <source>
        <dbReference type="ARBA" id="ARBA00022989"/>
    </source>
</evidence>
<dbReference type="EMBL" id="LT607753">
    <property type="protein sequence ID" value="SCG37833.1"/>
    <property type="molecule type" value="Genomic_DNA"/>
</dbReference>
<feature type="transmembrane region" description="Helical" evidence="7">
    <location>
        <begin position="240"/>
        <end position="261"/>
    </location>
</feature>
<reference evidence="10" key="1">
    <citation type="submission" date="2016-06" db="EMBL/GenBank/DDBJ databases">
        <authorList>
            <person name="Varghese N."/>
            <person name="Submissions Spin"/>
        </authorList>
    </citation>
    <scope>NUCLEOTIDE SEQUENCE [LARGE SCALE GENOMIC DNA]</scope>
    <source>
        <strain evidence="10">DSM 45161</strain>
    </source>
</reference>
<dbReference type="PANTHER" id="PTHR43744">
    <property type="entry name" value="ABC TRANSPORTER PERMEASE PROTEIN MG189-RELATED-RELATED"/>
    <property type="match status" value="1"/>
</dbReference>
<protein>
    <submittedName>
        <fullName evidence="9">Carbohydrate ABC transporter membrane protein 2, CUT1 family</fullName>
    </submittedName>
</protein>
<dbReference type="CDD" id="cd06261">
    <property type="entry name" value="TM_PBP2"/>
    <property type="match status" value="1"/>
</dbReference>
<feature type="transmembrane region" description="Helical" evidence="7">
    <location>
        <begin position="138"/>
        <end position="161"/>
    </location>
</feature>
<feature type="transmembrane region" description="Helical" evidence="7">
    <location>
        <begin position="12"/>
        <end position="31"/>
    </location>
</feature>
<dbReference type="OrthoDB" id="3521657at2"/>
<feature type="transmembrane region" description="Helical" evidence="7">
    <location>
        <begin position="182"/>
        <end position="207"/>
    </location>
</feature>
<keyword evidence="4 7" id="KW-0812">Transmembrane</keyword>
<dbReference type="SUPFAM" id="SSF161098">
    <property type="entry name" value="MetI-like"/>
    <property type="match status" value="1"/>
</dbReference>
<dbReference type="InterPro" id="IPR000515">
    <property type="entry name" value="MetI-like"/>
</dbReference>
<dbReference type="PANTHER" id="PTHR43744:SF8">
    <property type="entry name" value="SN-GLYCEROL-3-PHOSPHATE TRANSPORT SYSTEM PERMEASE PROTEIN UGPE"/>
    <property type="match status" value="1"/>
</dbReference>
<evidence type="ECO:0000313" key="10">
    <source>
        <dbReference type="Proteomes" id="UP000198215"/>
    </source>
</evidence>
<organism evidence="9 10">
    <name type="scientific">Micromonospora coxensis</name>
    <dbReference type="NCBI Taxonomy" id="356852"/>
    <lineage>
        <taxon>Bacteria</taxon>
        <taxon>Bacillati</taxon>
        <taxon>Actinomycetota</taxon>
        <taxon>Actinomycetes</taxon>
        <taxon>Micromonosporales</taxon>
        <taxon>Micromonosporaceae</taxon>
        <taxon>Micromonospora</taxon>
    </lineage>
</organism>
<evidence type="ECO:0000256" key="6">
    <source>
        <dbReference type="ARBA" id="ARBA00023136"/>
    </source>
</evidence>
<keyword evidence="2 7" id="KW-0813">Transport</keyword>
<dbReference type="PROSITE" id="PS50928">
    <property type="entry name" value="ABC_TM1"/>
    <property type="match status" value="1"/>
</dbReference>
<evidence type="ECO:0000256" key="1">
    <source>
        <dbReference type="ARBA" id="ARBA00004651"/>
    </source>
</evidence>
<dbReference type="RefSeq" id="WP_088974420.1">
    <property type="nucleotide sequence ID" value="NZ_LT607753.1"/>
</dbReference>
<evidence type="ECO:0000256" key="4">
    <source>
        <dbReference type="ARBA" id="ARBA00022692"/>
    </source>
</evidence>
<dbReference type="AlphaFoldDB" id="A0A1C5GVV1"/>
<evidence type="ECO:0000256" key="7">
    <source>
        <dbReference type="RuleBase" id="RU363032"/>
    </source>
</evidence>
<dbReference type="Gene3D" id="1.10.3720.10">
    <property type="entry name" value="MetI-like"/>
    <property type="match status" value="1"/>
</dbReference>
<dbReference type="GO" id="GO:0055085">
    <property type="term" value="P:transmembrane transport"/>
    <property type="evidence" value="ECO:0007669"/>
    <property type="project" value="InterPro"/>
</dbReference>
<evidence type="ECO:0000256" key="2">
    <source>
        <dbReference type="ARBA" id="ARBA00022448"/>
    </source>
</evidence>
<dbReference type="GO" id="GO:0005886">
    <property type="term" value="C:plasma membrane"/>
    <property type="evidence" value="ECO:0007669"/>
    <property type="project" value="UniProtKB-SubCell"/>
</dbReference>
<feature type="transmembrane region" description="Helical" evidence="7">
    <location>
        <begin position="105"/>
        <end position="126"/>
    </location>
</feature>
<evidence type="ECO:0000313" key="9">
    <source>
        <dbReference type="EMBL" id="SCG37833.1"/>
    </source>
</evidence>
<keyword evidence="10" id="KW-1185">Reference proteome</keyword>
<dbReference type="Proteomes" id="UP000198215">
    <property type="component" value="Chromosome I"/>
</dbReference>
<name>A0A1C5GVV1_9ACTN</name>
<keyword evidence="3" id="KW-1003">Cell membrane</keyword>
<keyword evidence="5 7" id="KW-1133">Transmembrane helix</keyword>
<feature type="transmembrane region" description="Helical" evidence="7">
    <location>
        <begin position="74"/>
        <end position="93"/>
    </location>
</feature>